<dbReference type="PANTHER" id="PTHR30349">
    <property type="entry name" value="PHAGE INTEGRASE-RELATED"/>
    <property type="match status" value="1"/>
</dbReference>
<dbReference type="SUPFAM" id="SSF56349">
    <property type="entry name" value="DNA breaking-rejoining enzymes"/>
    <property type="match status" value="1"/>
</dbReference>
<dbReference type="Gene3D" id="1.10.443.10">
    <property type="entry name" value="Intergrase catalytic core"/>
    <property type="match status" value="1"/>
</dbReference>
<evidence type="ECO:0000313" key="7">
    <source>
        <dbReference type="EMBL" id="QEK39833.1"/>
    </source>
</evidence>
<evidence type="ECO:0000259" key="6">
    <source>
        <dbReference type="PROSITE" id="PS51900"/>
    </source>
</evidence>
<name>A0A5C0UJW0_9RICK</name>
<keyword evidence="1" id="KW-0229">DNA integration</keyword>
<dbReference type="Pfam" id="PF02899">
    <property type="entry name" value="Phage_int_SAM_1"/>
    <property type="match status" value="1"/>
</dbReference>
<dbReference type="EMBL" id="CP043312">
    <property type="protein sequence ID" value="QEK39833.1"/>
    <property type="molecule type" value="Genomic_DNA"/>
</dbReference>
<dbReference type="InterPro" id="IPR010998">
    <property type="entry name" value="Integrase_recombinase_N"/>
</dbReference>
<evidence type="ECO:0000256" key="3">
    <source>
        <dbReference type="ARBA" id="ARBA00023172"/>
    </source>
</evidence>
<dbReference type="RefSeq" id="WP_148952194.1">
    <property type="nucleotide sequence ID" value="NZ_CP043312.1"/>
</dbReference>
<dbReference type="SUPFAM" id="SSF47823">
    <property type="entry name" value="lambda integrase-like, N-terminal domain"/>
    <property type="match status" value="1"/>
</dbReference>
<dbReference type="PROSITE" id="PS51898">
    <property type="entry name" value="TYR_RECOMBINASE"/>
    <property type="match status" value="1"/>
</dbReference>
<organism evidence="7 8">
    <name type="scientific">Candidatus Sneabacter namystus</name>
    <dbReference type="NCBI Taxonomy" id="2601646"/>
    <lineage>
        <taxon>Bacteria</taxon>
        <taxon>Pseudomonadati</taxon>
        <taxon>Pseudomonadota</taxon>
        <taxon>Alphaproteobacteria</taxon>
        <taxon>Rickettsiales</taxon>
        <taxon>Rickettsiaceae</taxon>
        <taxon>Rickettsieae</taxon>
        <taxon>Candidatus Sneabacter</taxon>
    </lineage>
</organism>
<accession>A0A5C0UJW0</accession>
<dbReference type="OrthoDB" id="9801717at2"/>
<evidence type="ECO:0000259" key="5">
    <source>
        <dbReference type="PROSITE" id="PS51898"/>
    </source>
</evidence>
<gene>
    <name evidence="7" type="ORF">FZC37_02780</name>
</gene>
<keyword evidence="3" id="KW-0233">DNA recombination</keyword>
<dbReference type="GO" id="GO:0015074">
    <property type="term" value="P:DNA integration"/>
    <property type="evidence" value="ECO:0007669"/>
    <property type="project" value="UniProtKB-KW"/>
</dbReference>
<dbReference type="Gene3D" id="1.10.150.130">
    <property type="match status" value="1"/>
</dbReference>
<evidence type="ECO:0000256" key="2">
    <source>
        <dbReference type="ARBA" id="ARBA00023125"/>
    </source>
</evidence>
<dbReference type="PROSITE" id="PS51900">
    <property type="entry name" value="CB"/>
    <property type="match status" value="1"/>
</dbReference>
<dbReference type="GO" id="GO:0006310">
    <property type="term" value="P:DNA recombination"/>
    <property type="evidence" value="ECO:0007669"/>
    <property type="project" value="UniProtKB-KW"/>
</dbReference>
<feature type="domain" description="Core-binding (CB)" evidence="6">
    <location>
        <begin position="8"/>
        <end position="98"/>
    </location>
</feature>
<dbReference type="Pfam" id="PF00589">
    <property type="entry name" value="Phage_integrase"/>
    <property type="match status" value="1"/>
</dbReference>
<evidence type="ECO:0000256" key="1">
    <source>
        <dbReference type="ARBA" id="ARBA00022908"/>
    </source>
</evidence>
<reference evidence="7 8" key="1">
    <citation type="submission" date="2019-08" db="EMBL/GenBank/DDBJ databases">
        <title>Highly reduced genomes of protist endosymbionts show evolutionary convergence.</title>
        <authorList>
            <person name="George E."/>
            <person name="Husnik F."/>
            <person name="Tashyreva D."/>
            <person name="Prokopchuk G."/>
            <person name="Horak A."/>
            <person name="Kwong W.K."/>
            <person name="Lukes J."/>
            <person name="Keeling P.J."/>
        </authorList>
    </citation>
    <scope>NUCLEOTIDE SEQUENCE [LARGE SCALE GENOMIC DNA]</scope>
    <source>
        <strain evidence="7">1621</strain>
    </source>
</reference>
<dbReference type="AlphaFoldDB" id="A0A5C0UJW0"/>
<dbReference type="InterPro" id="IPR011010">
    <property type="entry name" value="DNA_brk_join_enz"/>
</dbReference>
<dbReference type="InterPro" id="IPR050090">
    <property type="entry name" value="Tyrosine_recombinase_XerCD"/>
</dbReference>
<dbReference type="InterPro" id="IPR004107">
    <property type="entry name" value="Integrase_SAM-like_N"/>
</dbReference>
<dbReference type="Proteomes" id="UP000323844">
    <property type="component" value="Chromosome"/>
</dbReference>
<evidence type="ECO:0000256" key="4">
    <source>
        <dbReference type="PROSITE-ProRule" id="PRU01248"/>
    </source>
</evidence>
<sequence>MMLQIIDTPVSETIKNWTSYLQNQLGYSHHTVVAYIKDVNNFCYFLHKYYNKTTTIDDIISTDIRTIRSWLAWRMQSSSHASSARAISSLRNFYKFLSVQYPSINHHIFSIKIPKIKRNNPKVLDANDVVLCISAIGHNRTNWTALRDQTILMLMYGTGLRISETLSITKEHIGEDSIKVVCKGNKVRIIPLLSLLKSHLKHYLQILPFPIQPNIPIFLGKRGKTLKASTFNATLRQLRKNMNLPKHVTPHAFRHSFATHLLKNGASLRAVQELLGHASLKSTQIYTHIDTEHLYKSYKKHPLN</sequence>
<dbReference type="InterPro" id="IPR013762">
    <property type="entry name" value="Integrase-like_cat_sf"/>
</dbReference>
<dbReference type="InterPro" id="IPR044068">
    <property type="entry name" value="CB"/>
</dbReference>
<dbReference type="PANTHER" id="PTHR30349:SF90">
    <property type="entry name" value="TYROSINE RECOMBINASE XERD"/>
    <property type="match status" value="1"/>
</dbReference>
<keyword evidence="2 4" id="KW-0238">DNA-binding</keyword>
<evidence type="ECO:0000313" key="8">
    <source>
        <dbReference type="Proteomes" id="UP000323844"/>
    </source>
</evidence>
<dbReference type="InterPro" id="IPR002104">
    <property type="entry name" value="Integrase_catalytic"/>
</dbReference>
<dbReference type="GO" id="GO:0003677">
    <property type="term" value="F:DNA binding"/>
    <property type="evidence" value="ECO:0007669"/>
    <property type="project" value="UniProtKB-UniRule"/>
</dbReference>
<proteinExistence type="predicted"/>
<feature type="domain" description="Tyr recombinase" evidence="5">
    <location>
        <begin position="119"/>
        <end position="299"/>
    </location>
</feature>
<dbReference type="KEGG" id="snay:FZC37_02780"/>
<keyword evidence="8" id="KW-1185">Reference proteome</keyword>
<protein>
    <submittedName>
        <fullName evidence="7">Tyrosine-type recombinase/integrase</fullName>
    </submittedName>
</protein>